<dbReference type="STRING" id="160454.RV10_GL001521"/>
<comment type="caution">
    <text evidence="2">The sequence shown here is derived from an EMBL/GenBank/DDBJ whole genome shotgun (WGS) entry which is preliminary data.</text>
</comment>
<organism evidence="2 3">
    <name type="scientific">Enterococcus pallens ATCC BAA-351</name>
    <dbReference type="NCBI Taxonomy" id="1158607"/>
    <lineage>
        <taxon>Bacteria</taxon>
        <taxon>Bacillati</taxon>
        <taxon>Bacillota</taxon>
        <taxon>Bacilli</taxon>
        <taxon>Lactobacillales</taxon>
        <taxon>Enterococcaceae</taxon>
        <taxon>Enterococcus</taxon>
    </lineage>
</organism>
<dbReference type="EMBL" id="AJAQ01000035">
    <property type="protein sequence ID" value="EOH90789.1"/>
    <property type="molecule type" value="Genomic_DNA"/>
</dbReference>
<dbReference type="HOGENOM" id="CLU_201082_0_0_9"/>
<accession>R2SD36</accession>
<reference evidence="2 3" key="1">
    <citation type="submission" date="2013-02" db="EMBL/GenBank/DDBJ databases">
        <title>The Genome Sequence of Enterococcus pallens BAA-351.</title>
        <authorList>
            <consortium name="The Broad Institute Genome Sequencing Platform"/>
            <consortium name="The Broad Institute Genome Sequencing Center for Infectious Disease"/>
            <person name="Earl A.M."/>
            <person name="Gilmore M.S."/>
            <person name="Lebreton F."/>
            <person name="Walker B."/>
            <person name="Young S.K."/>
            <person name="Zeng Q."/>
            <person name="Gargeya S."/>
            <person name="Fitzgerald M."/>
            <person name="Haas B."/>
            <person name="Abouelleil A."/>
            <person name="Alvarado L."/>
            <person name="Arachchi H.M."/>
            <person name="Berlin A.M."/>
            <person name="Chapman S.B."/>
            <person name="Dewar J."/>
            <person name="Goldberg J."/>
            <person name="Griggs A."/>
            <person name="Gujja S."/>
            <person name="Hansen M."/>
            <person name="Howarth C."/>
            <person name="Imamovic A."/>
            <person name="Larimer J."/>
            <person name="McCowan C."/>
            <person name="Murphy C."/>
            <person name="Neiman D."/>
            <person name="Pearson M."/>
            <person name="Priest M."/>
            <person name="Roberts A."/>
            <person name="Saif S."/>
            <person name="Shea T."/>
            <person name="Sisk P."/>
            <person name="Sykes S."/>
            <person name="Wortman J."/>
            <person name="Nusbaum C."/>
            <person name="Birren B."/>
        </authorList>
    </citation>
    <scope>NUCLEOTIDE SEQUENCE [LARGE SCALE GENOMIC DNA]</scope>
    <source>
        <strain evidence="2 3">ATCC BAA-351</strain>
    </source>
</reference>
<dbReference type="AlphaFoldDB" id="R2SD36"/>
<proteinExistence type="predicted"/>
<dbReference type="EMBL" id="AJAQ01000035">
    <property type="protein sequence ID" value="EOH90791.1"/>
    <property type="molecule type" value="Genomic_DNA"/>
</dbReference>
<protein>
    <recommendedName>
        <fullName evidence="4">Transposase</fullName>
    </recommendedName>
</protein>
<dbReference type="Proteomes" id="UP000013782">
    <property type="component" value="Unassembled WGS sequence"/>
</dbReference>
<gene>
    <name evidence="1" type="ORF">UAU_03328</name>
    <name evidence="2" type="ORF">UAU_03330</name>
</gene>
<name>R2SD36_9ENTE</name>
<dbReference type="RefSeq" id="WP_010758306.1">
    <property type="nucleotide sequence ID" value="NZ_ASWD01000004.1"/>
</dbReference>
<evidence type="ECO:0000313" key="2">
    <source>
        <dbReference type="EMBL" id="EOH90791.1"/>
    </source>
</evidence>
<sequence>MIMRIDKAKAIKKAEIDYARKEGKLEVAANLLKKGMTPEEVAELTELSIERINELKENKTD</sequence>
<evidence type="ECO:0000313" key="1">
    <source>
        <dbReference type="EMBL" id="EOH90789.1"/>
    </source>
</evidence>
<keyword evidence="3" id="KW-1185">Reference proteome</keyword>
<evidence type="ECO:0008006" key="4">
    <source>
        <dbReference type="Google" id="ProtNLM"/>
    </source>
</evidence>
<dbReference type="PATRIC" id="fig|1158607.3.peg.3317"/>
<evidence type="ECO:0000313" key="3">
    <source>
        <dbReference type="Proteomes" id="UP000013782"/>
    </source>
</evidence>